<comment type="caution">
    <text evidence="1">The sequence shown here is derived from an EMBL/GenBank/DDBJ whole genome shotgun (WGS) entry which is preliminary data.</text>
</comment>
<reference evidence="1" key="1">
    <citation type="journal article" date="2015" name="Nature">
        <title>Complex archaea that bridge the gap between prokaryotes and eukaryotes.</title>
        <authorList>
            <person name="Spang A."/>
            <person name="Saw J.H."/>
            <person name="Jorgensen S.L."/>
            <person name="Zaremba-Niedzwiedzka K."/>
            <person name="Martijn J."/>
            <person name="Lind A.E."/>
            <person name="van Eijk R."/>
            <person name="Schleper C."/>
            <person name="Guy L."/>
            <person name="Ettema T.J."/>
        </authorList>
    </citation>
    <scope>NUCLEOTIDE SEQUENCE</scope>
</reference>
<organism evidence="1">
    <name type="scientific">marine sediment metagenome</name>
    <dbReference type="NCBI Taxonomy" id="412755"/>
    <lineage>
        <taxon>unclassified sequences</taxon>
        <taxon>metagenomes</taxon>
        <taxon>ecological metagenomes</taxon>
    </lineage>
</organism>
<sequence>MKLIRGHDFQNYKEAIIAHDTIEKKLDYQLEIEQYRVDMIDILRELLETKNELIGQLRSEIVELK</sequence>
<dbReference type="EMBL" id="LAZR01019585">
    <property type="protein sequence ID" value="KKL92002.1"/>
    <property type="molecule type" value="Genomic_DNA"/>
</dbReference>
<evidence type="ECO:0000313" key="1">
    <source>
        <dbReference type="EMBL" id="KKL92002.1"/>
    </source>
</evidence>
<dbReference type="AlphaFoldDB" id="A0A0F9IY74"/>
<proteinExistence type="predicted"/>
<protein>
    <submittedName>
        <fullName evidence="1">Uncharacterized protein</fullName>
    </submittedName>
</protein>
<name>A0A0F9IY74_9ZZZZ</name>
<gene>
    <name evidence="1" type="ORF">LCGC14_1889060</name>
</gene>
<accession>A0A0F9IY74</accession>